<feature type="domain" description="Solute-binding protein family 5" evidence="3">
    <location>
        <begin position="79"/>
        <end position="145"/>
    </location>
</feature>
<dbReference type="EMBL" id="NVSR01000018">
    <property type="protein sequence ID" value="PCI29197.1"/>
    <property type="molecule type" value="Genomic_DNA"/>
</dbReference>
<feature type="signal peptide" evidence="2">
    <location>
        <begin position="1"/>
        <end position="22"/>
    </location>
</feature>
<evidence type="ECO:0000313" key="4">
    <source>
        <dbReference type="EMBL" id="PCI29197.1"/>
    </source>
</evidence>
<accession>A0A2A4T875</accession>
<keyword evidence="1" id="KW-0175">Coiled coil</keyword>
<keyword evidence="2" id="KW-0732">Signal</keyword>
<dbReference type="Pfam" id="PF00496">
    <property type="entry name" value="SBP_bac_5"/>
    <property type="match status" value="1"/>
</dbReference>
<dbReference type="SUPFAM" id="SSF53850">
    <property type="entry name" value="Periplasmic binding protein-like II"/>
    <property type="match status" value="1"/>
</dbReference>
<organism evidence="4 5">
    <name type="scientific">SAR324 cluster bacterium</name>
    <dbReference type="NCBI Taxonomy" id="2024889"/>
    <lineage>
        <taxon>Bacteria</taxon>
        <taxon>Deltaproteobacteria</taxon>
        <taxon>SAR324 cluster</taxon>
    </lineage>
</organism>
<dbReference type="Proteomes" id="UP000218113">
    <property type="component" value="Unassembled WGS sequence"/>
</dbReference>
<evidence type="ECO:0000259" key="3">
    <source>
        <dbReference type="Pfam" id="PF00496"/>
    </source>
</evidence>
<protein>
    <recommendedName>
        <fullName evidence="3">Solute-binding protein family 5 domain-containing protein</fullName>
    </recommendedName>
</protein>
<evidence type="ECO:0000313" key="5">
    <source>
        <dbReference type="Proteomes" id="UP000218113"/>
    </source>
</evidence>
<dbReference type="Gene3D" id="3.40.190.10">
    <property type="entry name" value="Periplasmic binding protein-like II"/>
    <property type="match status" value="1"/>
</dbReference>
<name>A0A2A4T875_9DELT</name>
<evidence type="ECO:0000256" key="2">
    <source>
        <dbReference type="SAM" id="SignalP"/>
    </source>
</evidence>
<feature type="coiled-coil region" evidence="1">
    <location>
        <begin position="151"/>
        <end position="199"/>
    </location>
</feature>
<dbReference type="InterPro" id="IPR000914">
    <property type="entry name" value="SBP_5_dom"/>
</dbReference>
<feature type="non-terminal residue" evidence="4">
    <location>
        <position position="204"/>
    </location>
</feature>
<comment type="caution">
    <text evidence="4">The sequence shown here is derived from an EMBL/GenBank/DDBJ whole genome shotgun (WGS) entry which is preliminary data.</text>
</comment>
<feature type="chain" id="PRO_5012698019" description="Solute-binding protein family 5 domain-containing protein" evidence="2">
    <location>
        <begin position="23"/>
        <end position="204"/>
    </location>
</feature>
<sequence length="204" mass="23828">MKFYRMVMVLYWMTTCVNSVMAQVNIGLMDDPAPTKVNGEFKKGSHVKLFLPYLPYIAISHSINAALVRPANNTKGWEYDLAVSHSHRDNQIFDFTLKRGVRFQDGSPFDADSILLNMEYFKKRPFTFTKLYQVFDRVEKIDDYKDVLDVLDLIKDRLAEAKRTLADINELKNDEDSELELWSSTLNEIEKKLEDIDRTLFEPE</sequence>
<gene>
    <name evidence="4" type="ORF">COB67_04695</name>
</gene>
<dbReference type="AlphaFoldDB" id="A0A2A4T875"/>
<reference evidence="5" key="1">
    <citation type="submission" date="2017-08" db="EMBL/GenBank/DDBJ databases">
        <title>A dynamic microbial community with high functional redundancy inhabits the cold, oxic subseafloor aquifer.</title>
        <authorList>
            <person name="Tully B.J."/>
            <person name="Wheat C.G."/>
            <person name="Glazer B.T."/>
            <person name="Huber J.A."/>
        </authorList>
    </citation>
    <scope>NUCLEOTIDE SEQUENCE [LARGE SCALE GENOMIC DNA]</scope>
</reference>
<evidence type="ECO:0000256" key="1">
    <source>
        <dbReference type="SAM" id="Coils"/>
    </source>
</evidence>
<proteinExistence type="predicted"/>